<dbReference type="GO" id="GO:0008173">
    <property type="term" value="F:RNA methyltransferase activity"/>
    <property type="evidence" value="ECO:0007669"/>
    <property type="project" value="InterPro"/>
</dbReference>
<dbReference type="PANTHER" id="PTHR22807">
    <property type="entry name" value="NOP2 YEAST -RELATED NOL1/NOP2/FMU SUN DOMAIN-CONTAINING"/>
    <property type="match status" value="1"/>
</dbReference>
<proteinExistence type="inferred from homology"/>
<reference evidence="9 10" key="1">
    <citation type="submission" date="2010-08" db="EMBL/GenBank/DDBJ databases">
        <authorList>
            <person name="Harkins D.M."/>
            <person name="Madupu R."/>
            <person name="Durkin A.S."/>
            <person name="Torralba M."/>
            <person name="Methe B."/>
            <person name="Sutton G.G."/>
            <person name="Nelson K.E."/>
        </authorList>
    </citation>
    <scope>NUCLEOTIDE SEQUENCE [LARGE SCALE GENOMIC DNA]</scope>
    <source>
        <strain evidence="9 10">DSM 17678</strain>
    </source>
</reference>
<feature type="binding site" evidence="6">
    <location>
        <position position="193"/>
    </location>
    <ligand>
        <name>S-adenosyl-L-methionine</name>
        <dbReference type="ChEBI" id="CHEBI:59789"/>
    </ligand>
</feature>
<dbReference type="InterPro" id="IPR031341">
    <property type="entry name" value="Methyltr_RsmF_N"/>
</dbReference>
<evidence type="ECO:0000256" key="4">
    <source>
        <dbReference type="ARBA" id="ARBA00022691"/>
    </source>
</evidence>
<dbReference type="RefSeq" id="WP_007789704.1">
    <property type="nucleotide sequence ID" value="NZ_ADGQ01000056.1"/>
</dbReference>
<feature type="compositionally biased region" description="Polar residues" evidence="7">
    <location>
        <begin position="1"/>
        <end position="11"/>
    </location>
</feature>
<dbReference type="GO" id="GO:0001510">
    <property type="term" value="P:RNA methylation"/>
    <property type="evidence" value="ECO:0007669"/>
    <property type="project" value="InterPro"/>
</dbReference>
<dbReference type="Pfam" id="PF17125">
    <property type="entry name" value="Methyltr_RsmF_N"/>
    <property type="match status" value="1"/>
</dbReference>
<dbReference type="InterPro" id="IPR023267">
    <property type="entry name" value="RCMT"/>
</dbReference>
<dbReference type="Gene3D" id="2.30.130.60">
    <property type="match status" value="1"/>
</dbReference>
<dbReference type="InterPro" id="IPR027391">
    <property type="entry name" value="Nol1_Nop2_Fmu_2"/>
</dbReference>
<keyword evidence="3 6" id="KW-0808">Transferase</keyword>
<evidence type="ECO:0000256" key="5">
    <source>
        <dbReference type="ARBA" id="ARBA00022884"/>
    </source>
</evidence>
<evidence type="ECO:0000259" key="8">
    <source>
        <dbReference type="PROSITE" id="PS51686"/>
    </source>
</evidence>
<dbReference type="CDD" id="cd21147">
    <property type="entry name" value="RsmF_methylt_CTD1"/>
    <property type="match status" value="1"/>
</dbReference>
<dbReference type="CDD" id="cd02440">
    <property type="entry name" value="AdoMet_MTases"/>
    <property type="match status" value="1"/>
</dbReference>
<dbReference type="GeneID" id="84800752"/>
<evidence type="ECO:0000313" key="9">
    <source>
        <dbReference type="EMBL" id="EFM64618.1"/>
    </source>
</evidence>
<dbReference type="InterPro" id="IPR049560">
    <property type="entry name" value="MeTrfase_RsmB-F_NOP2_cat"/>
</dbReference>
<feature type="compositionally biased region" description="Basic residues" evidence="7">
    <location>
        <begin position="343"/>
        <end position="354"/>
    </location>
</feature>
<dbReference type="STRING" id="596315.HMPREF0634_1527"/>
<dbReference type="PRINTS" id="PR02008">
    <property type="entry name" value="RCMTFAMILY"/>
</dbReference>
<dbReference type="eggNOG" id="COG3270">
    <property type="taxonomic scope" value="Bacteria"/>
</dbReference>
<dbReference type="OrthoDB" id="9810297at2"/>
<dbReference type="Pfam" id="PF01189">
    <property type="entry name" value="Methyltr_RsmB-F"/>
    <property type="match status" value="1"/>
</dbReference>
<dbReference type="SUPFAM" id="SSF53335">
    <property type="entry name" value="S-adenosyl-L-methionine-dependent methyltransferases"/>
    <property type="match status" value="1"/>
</dbReference>
<evidence type="ECO:0000256" key="1">
    <source>
        <dbReference type="ARBA" id="ARBA00022490"/>
    </source>
</evidence>
<dbReference type="InterPro" id="IPR031340">
    <property type="entry name" value="RsmF_methylt_CI"/>
</dbReference>
<evidence type="ECO:0000256" key="6">
    <source>
        <dbReference type="PROSITE-ProRule" id="PRU01023"/>
    </source>
</evidence>
<keyword evidence="1" id="KW-0963">Cytoplasm</keyword>
<dbReference type="Gene3D" id="3.30.70.1170">
    <property type="entry name" value="Sun protein, domain 3"/>
    <property type="match status" value="1"/>
</dbReference>
<dbReference type="Pfam" id="PF13636">
    <property type="entry name" value="Methyltranf_PUA"/>
    <property type="match status" value="1"/>
</dbReference>
<keyword evidence="5 6" id="KW-0694">RNA-binding</keyword>
<comment type="similarity">
    <text evidence="6">Belongs to the class I-like SAM-binding methyltransferase superfamily. RsmB/NOP family.</text>
</comment>
<accession>E0E3B3</accession>
<name>E0E3B3_9FIRM</name>
<feature type="region of interest" description="Disordered" evidence="7">
    <location>
        <begin position="1"/>
        <end position="23"/>
    </location>
</feature>
<dbReference type="Proteomes" id="UP000003244">
    <property type="component" value="Unassembled WGS sequence"/>
</dbReference>
<dbReference type="EMBL" id="ADGQ01000056">
    <property type="protein sequence ID" value="EFM64618.1"/>
    <property type="molecule type" value="Genomic_DNA"/>
</dbReference>
<evidence type="ECO:0000256" key="7">
    <source>
        <dbReference type="SAM" id="MobiDB-lite"/>
    </source>
</evidence>
<feature type="binding site" evidence="6">
    <location>
        <position position="211"/>
    </location>
    <ligand>
        <name>S-adenosyl-L-methionine</name>
        <dbReference type="ChEBI" id="CHEBI:59789"/>
    </ligand>
</feature>
<feature type="active site" description="Nucleophile" evidence="6">
    <location>
        <position position="264"/>
    </location>
</feature>
<dbReference type="InterPro" id="IPR029063">
    <property type="entry name" value="SAM-dependent_MTases_sf"/>
</dbReference>
<comment type="caution">
    <text evidence="9">The sequence shown here is derived from an EMBL/GenBank/DDBJ whole genome shotgun (WGS) entry which is preliminary data.</text>
</comment>
<evidence type="ECO:0000256" key="3">
    <source>
        <dbReference type="ARBA" id="ARBA00022679"/>
    </source>
</evidence>
<feature type="compositionally biased region" description="Basic and acidic residues" evidence="7">
    <location>
        <begin position="330"/>
        <end position="342"/>
    </location>
</feature>
<dbReference type="Pfam" id="PF17126">
    <property type="entry name" value="RsmF_methylt_CI"/>
    <property type="match status" value="1"/>
</dbReference>
<dbReference type="Gene3D" id="3.40.50.150">
    <property type="entry name" value="Vaccinia Virus protein VP39"/>
    <property type="match status" value="1"/>
</dbReference>
<feature type="binding site" evidence="6">
    <location>
        <position position="166"/>
    </location>
    <ligand>
        <name>S-adenosyl-L-methionine</name>
        <dbReference type="ChEBI" id="CHEBI:59789"/>
    </ligand>
</feature>
<feature type="binding site" evidence="6">
    <location>
        <begin position="142"/>
        <end position="148"/>
    </location>
    <ligand>
        <name>S-adenosyl-L-methionine</name>
        <dbReference type="ChEBI" id="CHEBI:59789"/>
    </ligand>
</feature>
<evidence type="ECO:0000256" key="2">
    <source>
        <dbReference type="ARBA" id="ARBA00022603"/>
    </source>
</evidence>
<gene>
    <name evidence="9" type="ORF">HMPREF0634_1527</name>
</gene>
<organism evidence="9 10">
    <name type="scientific">Peptostreptococcus stomatis DSM 17678</name>
    <dbReference type="NCBI Taxonomy" id="596315"/>
    <lineage>
        <taxon>Bacteria</taxon>
        <taxon>Bacillati</taxon>
        <taxon>Bacillota</taxon>
        <taxon>Clostridia</taxon>
        <taxon>Peptostreptococcales</taxon>
        <taxon>Peptostreptococcaceae</taxon>
        <taxon>Peptostreptococcus</taxon>
    </lineage>
</organism>
<sequence length="497" mass="55835">MTTSNSGNINLQEEAPGGDQDQFNIKDKRLSLPESFLREMKEILGDEYQDFLDSYQDEKTSAIRVNNLKMPIERFKDLGLFNIDFDRDNISWAKEGYYISGDVNPGKNPLHDAGAYYIQEPSAMSVVGQTPINEGDRVLDLCAAPGGKSTYILSKLNHRGLLVSNEINPNRIRALGENLERFGAVNSIITNSDSSSLLTFFKGFFDKIFIDAPCSGQGMFRKDAFAIEDWSQDKVDECAGIQRQIIRDAYEMLRNGGMLIYSTCTFTRQENEDIIEAFLGDYPTASLVDMDRIWPHKDRGEGHFCARILKEADKTGNLESGDFGVSTSYEDTKKDPSRDYAKKSKKKQKSRAKSSNKNSGNLNLFEDFATTYLLDGGLKNVLESGLSLKEDRLYYQPLDYDLRGLKILRAGLFIGQFKKNRFEPAHSLAMALRPGDVKNTIDFANDSDEIKAYLRGESIATSQSRGWVLVSVEGVSLGWGKESNGILKNKYPKGLRR</sequence>
<dbReference type="GO" id="GO:0003723">
    <property type="term" value="F:RNA binding"/>
    <property type="evidence" value="ECO:0007669"/>
    <property type="project" value="UniProtKB-UniRule"/>
</dbReference>
<feature type="region of interest" description="Disordered" evidence="7">
    <location>
        <begin position="325"/>
        <end position="358"/>
    </location>
</feature>
<evidence type="ECO:0000313" key="10">
    <source>
        <dbReference type="Proteomes" id="UP000003244"/>
    </source>
</evidence>
<keyword evidence="10" id="KW-1185">Reference proteome</keyword>
<dbReference type="PROSITE" id="PS51686">
    <property type="entry name" value="SAM_MT_RSMB_NOP"/>
    <property type="match status" value="1"/>
</dbReference>
<keyword evidence="4 6" id="KW-0949">S-adenosyl-L-methionine</keyword>
<keyword evidence="2 6" id="KW-0489">Methyltransferase</keyword>
<dbReference type="AlphaFoldDB" id="E0E3B3"/>
<dbReference type="InterPro" id="IPR001678">
    <property type="entry name" value="MeTrfase_RsmB-F_NOP2_dom"/>
</dbReference>
<dbReference type="eggNOG" id="COG0144">
    <property type="taxonomic scope" value="Bacteria"/>
</dbReference>
<protein>
    <submittedName>
        <fullName evidence="9">NOL1/NOP2/sun family protein</fullName>
    </submittedName>
</protein>
<dbReference type="PANTHER" id="PTHR22807:SF30">
    <property type="entry name" value="28S RRNA (CYTOSINE(4447)-C(5))-METHYLTRANSFERASE-RELATED"/>
    <property type="match status" value="1"/>
</dbReference>
<feature type="domain" description="SAM-dependent MTase RsmB/NOP-type" evidence="8">
    <location>
        <begin position="51"/>
        <end position="331"/>
    </location>
</feature>